<proteinExistence type="predicted"/>
<evidence type="ECO:0000313" key="2">
    <source>
        <dbReference type="EMBL" id="VDP22678.1"/>
    </source>
</evidence>
<feature type="compositionally biased region" description="Basic and acidic residues" evidence="1">
    <location>
        <begin position="1"/>
        <end position="11"/>
    </location>
</feature>
<protein>
    <submittedName>
        <fullName evidence="2 4">Uncharacterized protein</fullName>
    </submittedName>
</protein>
<name>A0A183J0F4_9BILA</name>
<dbReference type="EMBL" id="UZAM01012612">
    <property type="protein sequence ID" value="VDP22678.1"/>
    <property type="molecule type" value="Genomic_DNA"/>
</dbReference>
<accession>A0A183J0F4</accession>
<gene>
    <name evidence="2" type="ORF">SBAD_LOCUS9352</name>
</gene>
<reference evidence="2 3" key="2">
    <citation type="submission" date="2018-11" db="EMBL/GenBank/DDBJ databases">
        <authorList>
            <consortium name="Pathogen Informatics"/>
        </authorList>
    </citation>
    <scope>NUCLEOTIDE SEQUENCE [LARGE SCALE GENOMIC DNA]</scope>
</reference>
<feature type="region of interest" description="Disordered" evidence="1">
    <location>
        <begin position="1"/>
        <end position="23"/>
    </location>
</feature>
<evidence type="ECO:0000313" key="3">
    <source>
        <dbReference type="Proteomes" id="UP000270296"/>
    </source>
</evidence>
<evidence type="ECO:0000313" key="4">
    <source>
        <dbReference type="WBParaSite" id="SBAD_0000968601-mRNA-1"/>
    </source>
</evidence>
<organism evidence="4">
    <name type="scientific">Soboliphyme baturini</name>
    <dbReference type="NCBI Taxonomy" id="241478"/>
    <lineage>
        <taxon>Eukaryota</taxon>
        <taxon>Metazoa</taxon>
        <taxon>Ecdysozoa</taxon>
        <taxon>Nematoda</taxon>
        <taxon>Enoplea</taxon>
        <taxon>Dorylaimia</taxon>
        <taxon>Dioctophymatida</taxon>
        <taxon>Dioctophymatoidea</taxon>
        <taxon>Soboliphymatidae</taxon>
        <taxon>Soboliphyme</taxon>
    </lineage>
</organism>
<evidence type="ECO:0000256" key="1">
    <source>
        <dbReference type="SAM" id="MobiDB-lite"/>
    </source>
</evidence>
<dbReference type="Proteomes" id="UP000270296">
    <property type="component" value="Unassembled WGS sequence"/>
</dbReference>
<dbReference type="WBParaSite" id="SBAD_0000968601-mRNA-1">
    <property type="protein sequence ID" value="SBAD_0000968601-mRNA-1"/>
    <property type="gene ID" value="SBAD_0000968601"/>
</dbReference>
<sequence length="69" mass="8151">MKEEEKGEEVKAVNVEEQDEEKVTRKKSLPERVKWILGRDLPELEKRRTGYGCLDARAVRADLWLQRPD</sequence>
<reference evidence="4" key="1">
    <citation type="submission" date="2016-06" db="UniProtKB">
        <authorList>
            <consortium name="WormBaseParasite"/>
        </authorList>
    </citation>
    <scope>IDENTIFICATION</scope>
</reference>
<dbReference type="AlphaFoldDB" id="A0A183J0F4"/>
<keyword evidence="3" id="KW-1185">Reference proteome</keyword>